<dbReference type="InterPro" id="IPR038063">
    <property type="entry name" value="Transpep_catalytic_dom"/>
</dbReference>
<dbReference type="Gene3D" id="3.10.20.800">
    <property type="match status" value="1"/>
</dbReference>
<dbReference type="Proteomes" id="UP000181860">
    <property type="component" value="Unassembled WGS sequence"/>
</dbReference>
<feature type="transmembrane region" description="Helical" evidence="7">
    <location>
        <begin position="12"/>
        <end position="33"/>
    </location>
</feature>
<dbReference type="EMBL" id="CP123735">
    <property type="protein sequence ID" value="WGO86326.1"/>
    <property type="molecule type" value="Genomic_DNA"/>
</dbReference>
<evidence type="ECO:0000256" key="4">
    <source>
        <dbReference type="ARBA" id="ARBA00022984"/>
    </source>
</evidence>
<dbReference type="RefSeq" id="WP_013854155.1">
    <property type="nucleotide sequence ID" value="NZ_CP123735.1"/>
</dbReference>
<keyword evidence="7" id="KW-0472">Membrane</keyword>
<dbReference type="InterPro" id="IPR005490">
    <property type="entry name" value="LD_TPept_cat_dom"/>
</dbReference>
<dbReference type="SUPFAM" id="SSF143985">
    <property type="entry name" value="L,D-transpeptidase pre-catalytic domain-like"/>
    <property type="match status" value="1"/>
</dbReference>
<evidence type="ECO:0000256" key="1">
    <source>
        <dbReference type="ARBA" id="ARBA00004752"/>
    </source>
</evidence>
<feature type="active site" description="Nucleophile" evidence="6">
    <location>
        <position position="377"/>
    </location>
</feature>
<dbReference type="PANTHER" id="PTHR30582:SF33">
    <property type="entry name" value="EXPORTED PROTEIN"/>
    <property type="match status" value="1"/>
</dbReference>
<evidence type="ECO:0000256" key="7">
    <source>
        <dbReference type="SAM" id="Phobius"/>
    </source>
</evidence>
<feature type="active site" description="Proton donor/acceptor" evidence="6">
    <location>
        <position position="356"/>
    </location>
</feature>
<proteinExistence type="predicted"/>
<dbReference type="AlphaFoldDB" id="A0AAX3UFC6"/>
<dbReference type="PANTHER" id="PTHR30582">
    <property type="entry name" value="L,D-TRANSPEPTIDASE"/>
    <property type="match status" value="1"/>
</dbReference>
<dbReference type="SUPFAM" id="SSF141523">
    <property type="entry name" value="L,D-transpeptidase catalytic domain-like"/>
    <property type="match status" value="1"/>
</dbReference>
<dbReference type="InterPro" id="IPR050979">
    <property type="entry name" value="LD-transpeptidase"/>
</dbReference>
<comment type="pathway">
    <text evidence="1 6">Cell wall biogenesis; peptidoglycan biosynthesis.</text>
</comment>
<evidence type="ECO:0000313" key="9">
    <source>
        <dbReference type="EMBL" id="SDA61766.1"/>
    </source>
</evidence>
<keyword evidence="4 6" id="KW-0573">Peptidoglycan synthesis</keyword>
<protein>
    <submittedName>
        <fullName evidence="9">L,D-transpeptidase catalytic domain</fullName>
    </submittedName>
    <submittedName>
        <fullName evidence="10">L,D-transpeptidase family protein</fullName>
    </submittedName>
</protein>
<evidence type="ECO:0000256" key="2">
    <source>
        <dbReference type="ARBA" id="ARBA00022679"/>
    </source>
</evidence>
<gene>
    <name evidence="10" type="ORF">QEJ78_02245</name>
    <name evidence="9" type="ORF">SAMN02983011_01700</name>
</gene>
<keyword evidence="11" id="KW-1185">Reference proteome</keyword>
<dbReference type="PROSITE" id="PS52029">
    <property type="entry name" value="LD_TPASE"/>
    <property type="match status" value="1"/>
</dbReference>
<keyword evidence="3 6" id="KW-0133">Cell shape</keyword>
<keyword evidence="7" id="KW-1133">Transmembrane helix</keyword>
<name>A0AAX3UFC6_9LACO</name>
<evidence type="ECO:0000256" key="3">
    <source>
        <dbReference type="ARBA" id="ARBA00022960"/>
    </source>
</evidence>
<dbReference type="GO" id="GO:0071555">
    <property type="term" value="P:cell wall organization"/>
    <property type="evidence" value="ECO:0007669"/>
    <property type="project" value="UniProtKB-UniRule"/>
</dbReference>
<reference evidence="9 11" key="1">
    <citation type="submission" date="2016-10" db="EMBL/GenBank/DDBJ databases">
        <authorList>
            <person name="Varghese N."/>
            <person name="Submissions S."/>
        </authorList>
    </citation>
    <scope>NUCLEOTIDE SEQUENCE [LARGE SCALE GENOMIC DNA]</scope>
    <source>
        <strain evidence="9 11">ATCC 43761</strain>
    </source>
</reference>
<evidence type="ECO:0000256" key="5">
    <source>
        <dbReference type="ARBA" id="ARBA00023316"/>
    </source>
</evidence>
<dbReference type="GO" id="GO:0005576">
    <property type="term" value="C:extracellular region"/>
    <property type="evidence" value="ECO:0007669"/>
    <property type="project" value="TreeGrafter"/>
</dbReference>
<dbReference type="GO" id="GO:0071972">
    <property type="term" value="F:peptidoglycan L,D-transpeptidase activity"/>
    <property type="evidence" value="ECO:0007669"/>
    <property type="project" value="TreeGrafter"/>
</dbReference>
<dbReference type="Gene3D" id="2.40.440.10">
    <property type="entry name" value="L,D-transpeptidase catalytic domain-like"/>
    <property type="match status" value="1"/>
</dbReference>
<evidence type="ECO:0000313" key="11">
    <source>
        <dbReference type="Proteomes" id="UP000181860"/>
    </source>
</evidence>
<evidence type="ECO:0000313" key="10">
    <source>
        <dbReference type="EMBL" id="WGO86326.1"/>
    </source>
</evidence>
<reference evidence="10" key="2">
    <citation type="journal article" date="2022" name="Food Funct.">
        <title>Lactobacillus kefiranofaciens ZW18 from Kefir enhances the anti-tumor effect of anti-programmed cell death 1 (PD-1) immunotherapy by modulating the gut microbiota.</title>
        <authorList>
            <person name="Zhao J."/>
            <person name="Wang Y."/>
            <person name="Wang J."/>
            <person name="Lv M."/>
            <person name="Zhou C."/>
            <person name="Jia L."/>
            <person name="Geng W."/>
        </authorList>
    </citation>
    <scope>NUCLEOTIDE SEQUENCE</scope>
    <source>
        <strain evidence="10">ZW18</strain>
    </source>
</reference>
<organism evidence="10 12">
    <name type="scientific">Lactobacillus kefiranofaciens</name>
    <dbReference type="NCBI Taxonomy" id="267818"/>
    <lineage>
        <taxon>Bacteria</taxon>
        <taxon>Bacillati</taxon>
        <taxon>Bacillota</taxon>
        <taxon>Bacilli</taxon>
        <taxon>Lactobacillales</taxon>
        <taxon>Lactobacillaceae</taxon>
        <taxon>Lactobacillus</taxon>
    </lineage>
</organism>
<dbReference type="GO" id="GO:0018104">
    <property type="term" value="P:peptidoglycan-protein cross-linking"/>
    <property type="evidence" value="ECO:0007669"/>
    <property type="project" value="TreeGrafter"/>
</dbReference>
<dbReference type="CDD" id="cd16913">
    <property type="entry name" value="YkuD_like"/>
    <property type="match status" value="1"/>
</dbReference>
<keyword evidence="2" id="KW-0808">Transferase</keyword>
<accession>A0AAX3UFC6</accession>
<evidence type="ECO:0000313" key="12">
    <source>
        <dbReference type="Proteomes" id="UP001242513"/>
    </source>
</evidence>
<evidence type="ECO:0000256" key="6">
    <source>
        <dbReference type="PROSITE-ProRule" id="PRU01373"/>
    </source>
</evidence>
<sequence>MNEDLKKKNKRNNIILLIIGLLIIVGMVVGLGIHNRNVANHAAAVQFNKTHFNPNVKINGVQVGKLTVKEATDKVNKKAKNLVQLKDGQLVYHYNTTIKPIDEAEMQSFFKKQQTTVANDRTYQYTTRDLSVAQKKLTALKKATLTYKLNGKNYSLKAKNLLNDVTYRNGGKYQVGDSSKLTAKLNQIDKAVSTLHQSYQFKVPVGNKIKGKTITVKNKTWGWGVYVKKARRLIIAAFTKNQQTLDGSKAIYGLGYSTYAHGYGYSNHEIGNTYAVVSLKKQEVWLIKNGKLAVHLKDVVTGTMEGSKGDQTPRGVWYIHYKESPSTLRGTNDDGSSYASPVKYWMPFTLSGCGFHDASWRTDWGKKAYLKGGSHGCVNVKPSEIRRIWNNIKKNEPVIIYE</sequence>
<feature type="domain" description="L,D-TPase catalytic" evidence="8">
    <location>
        <begin position="273"/>
        <end position="401"/>
    </location>
</feature>
<reference evidence="10" key="3">
    <citation type="submission" date="2023-04" db="EMBL/GenBank/DDBJ databases">
        <authorList>
            <person name="Wang Y."/>
        </authorList>
    </citation>
    <scope>NUCLEOTIDE SEQUENCE</scope>
    <source>
        <strain evidence="10">ZW18</strain>
    </source>
</reference>
<keyword evidence="7" id="KW-0812">Transmembrane</keyword>
<keyword evidence="5 6" id="KW-0961">Cell wall biogenesis/degradation</keyword>
<dbReference type="InterPro" id="IPR038054">
    <property type="entry name" value="LD_TPept-like_central_sf"/>
</dbReference>
<dbReference type="GO" id="GO:0008360">
    <property type="term" value="P:regulation of cell shape"/>
    <property type="evidence" value="ECO:0007669"/>
    <property type="project" value="UniProtKB-UniRule"/>
</dbReference>
<dbReference type="GO" id="GO:0016740">
    <property type="term" value="F:transferase activity"/>
    <property type="evidence" value="ECO:0007669"/>
    <property type="project" value="UniProtKB-KW"/>
</dbReference>
<dbReference type="Proteomes" id="UP001242513">
    <property type="component" value="Chromosome"/>
</dbReference>
<dbReference type="Pfam" id="PF03734">
    <property type="entry name" value="YkuD"/>
    <property type="match status" value="1"/>
</dbReference>
<dbReference type="EMBL" id="FMXC01000021">
    <property type="protein sequence ID" value="SDA61766.1"/>
    <property type="molecule type" value="Genomic_DNA"/>
</dbReference>
<evidence type="ECO:0000259" key="8">
    <source>
        <dbReference type="PROSITE" id="PS52029"/>
    </source>
</evidence>